<dbReference type="EMBL" id="CAJNNV010024582">
    <property type="protein sequence ID" value="CAE8610227.1"/>
    <property type="molecule type" value="Genomic_DNA"/>
</dbReference>
<feature type="signal peptide" evidence="3">
    <location>
        <begin position="1"/>
        <end position="21"/>
    </location>
</feature>
<keyword evidence="2" id="KW-0812">Transmembrane</keyword>
<name>A0A813F6Z5_POLGL</name>
<evidence type="ECO:0000256" key="3">
    <source>
        <dbReference type="SAM" id="SignalP"/>
    </source>
</evidence>
<feature type="region of interest" description="Disordered" evidence="1">
    <location>
        <begin position="65"/>
        <end position="105"/>
    </location>
</feature>
<evidence type="ECO:0000313" key="5">
    <source>
        <dbReference type="Proteomes" id="UP000654075"/>
    </source>
</evidence>
<gene>
    <name evidence="4" type="ORF">PGLA1383_LOCUS28046</name>
</gene>
<keyword evidence="3" id="KW-0732">Signal</keyword>
<evidence type="ECO:0000313" key="4">
    <source>
        <dbReference type="EMBL" id="CAE8610227.1"/>
    </source>
</evidence>
<proteinExistence type="predicted"/>
<dbReference type="AlphaFoldDB" id="A0A813F6Z5"/>
<keyword evidence="2" id="KW-1133">Transmembrane helix</keyword>
<feature type="transmembrane region" description="Helical" evidence="2">
    <location>
        <begin position="186"/>
        <end position="204"/>
    </location>
</feature>
<feature type="compositionally biased region" description="Polar residues" evidence="1">
    <location>
        <begin position="96"/>
        <end position="105"/>
    </location>
</feature>
<keyword evidence="2" id="KW-0472">Membrane</keyword>
<dbReference type="Proteomes" id="UP000654075">
    <property type="component" value="Unassembled WGS sequence"/>
</dbReference>
<evidence type="ECO:0000256" key="1">
    <source>
        <dbReference type="SAM" id="MobiDB-lite"/>
    </source>
</evidence>
<accession>A0A813F6Z5</accession>
<sequence>MVTIAGLKMVTLLLAFWAGFAQLTHVDGKSVGWTEADDGPSTSCAASLPDNKAKADLILIQTEAVHSRPEPRKLEDPPLADKVRESAKPAPPNVESKMTASTPVASLDTAQQVQRSQLAHLKRMQLASALAVPKEVAILAEMSADQGQSEAALLSTGSKHRTARTELEHASQGQSKVGTGLGISDIISLCVLVIVIFLALYFVWGGTVAHLKQDPMGALKGTGDRALTEAEAKYQQEQKAAAARGGWFASGPQTQSYASLPSSLPPNMSQFYAPQDSRRKDPVCC</sequence>
<keyword evidence="5" id="KW-1185">Reference proteome</keyword>
<evidence type="ECO:0000256" key="2">
    <source>
        <dbReference type="SAM" id="Phobius"/>
    </source>
</evidence>
<feature type="chain" id="PRO_5032921339" evidence="3">
    <location>
        <begin position="22"/>
        <end position="285"/>
    </location>
</feature>
<comment type="caution">
    <text evidence="4">The sequence shown here is derived from an EMBL/GenBank/DDBJ whole genome shotgun (WGS) entry which is preliminary data.</text>
</comment>
<reference evidence="4" key="1">
    <citation type="submission" date="2021-02" db="EMBL/GenBank/DDBJ databases">
        <authorList>
            <person name="Dougan E. K."/>
            <person name="Rhodes N."/>
            <person name="Thang M."/>
            <person name="Chan C."/>
        </authorList>
    </citation>
    <scope>NUCLEOTIDE SEQUENCE</scope>
</reference>
<organism evidence="4 5">
    <name type="scientific">Polarella glacialis</name>
    <name type="common">Dinoflagellate</name>
    <dbReference type="NCBI Taxonomy" id="89957"/>
    <lineage>
        <taxon>Eukaryota</taxon>
        <taxon>Sar</taxon>
        <taxon>Alveolata</taxon>
        <taxon>Dinophyceae</taxon>
        <taxon>Suessiales</taxon>
        <taxon>Suessiaceae</taxon>
        <taxon>Polarella</taxon>
    </lineage>
</organism>
<feature type="compositionally biased region" description="Basic and acidic residues" evidence="1">
    <location>
        <begin position="65"/>
        <end position="87"/>
    </location>
</feature>
<protein>
    <submittedName>
        <fullName evidence="4">Uncharacterized protein</fullName>
    </submittedName>
</protein>